<feature type="transmembrane region" description="Helical" evidence="7">
    <location>
        <begin position="72"/>
        <end position="92"/>
    </location>
</feature>
<organism evidence="9 10">
    <name type="scientific">Bremia lactucae</name>
    <name type="common">Lettuce downy mildew</name>
    <dbReference type="NCBI Taxonomy" id="4779"/>
    <lineage>
        <taxon>Eukaryota</taxon>
        <taxon>Sar</taxon>
        <taxon>Stramenopiles</taxon>
        <taxon>Oomycota</taxon>
        <taxon>Peronosporomycetes</taxon>
        <taxon>Peronosporales</taxon>
        <taxon>Peronosporaceae</taxon>
        <taxon>Bremia</taxon>
    </lineage>
</organism>
<comment type="caution">
    <text evidence="9">The sequence shown here is derived from an EMBL/GenBank/DDBJ whole genome shotgun (WGS) entry which is preliminary data.</text>
</comment>
<evidence type="ECO:0000256" key="3">
    <source>
        <dbReference type="ARBA" id="ARBA00022692"/>
    </source>
</evidence>
<comment type="catalytic activity">
    <reaction evidence="7">
        <text>L-cysteinyl-[protein] + hexadecanoyl-CoA = S-hexadecanoyl-L-cysteinyl-[protein] + CoA</text>
        <dbReference type="Rhea" id="RHEA:36683"/>
        <dbReference type="Rhea" id="RHEA-COMP:10131"/>
        <dbReference type="Rhea" id="RHEA-COMP:11032"/>
        <dbReference type="ChEBI" id="CHEBI:29950"/>
        <dbReference type="ChEBI" id="CHEBI:57287"/>
        <dbReference type="ChEBI" id="CHEBI:57379"/>
        <dbReference type="ChEBI" id="CHEBI:74151"/>
        <dbReference type="EC" id="2.3.1.225"/>
    </reaction>
</comment>
<evidence type="ECO:0000256" key="1">
    <source>
        <dbReference type="ARBA" id="ARBA00004141"/>
    </source>
</evidence>
<evidence type="ECO:0000259" key="8">
    <source>
        <dbReference type="Pfam" id="PF01529"/>
    </source>
</evidence>
<dbReference type="GeneID" id="94346627"/>
<dbReference type="KEGG" id="blac:94346627"/>
<protein>
    <recommendedName>
        <fullName evidence="7">Palmitoyltransferase</fullName>
        <ecNumber evidence="7">2.3.1.225</ecNumber>
    </recommendedName>
</protein>
<dbReference type="RefSeq" id="XP_067818919.1">
    <property type="nucleotide sequence ID" value="XM_067960956.1"/>
</dbReference>
<dbReference type="EC" id="2.3.1.225" evidence="7"/>
<dbReference type="PROSITE" id="PS50216">
    <property type="entry name" value="DHHC"/>
    <property type="match status" value="1"/>
</dbReference>
<evidence type="ECO:0000256" key="7">
    <source>
        <dbReference type="RuleBase" id="RU079119"/>
    </source>
</evidence>
<keyword evidence="3 7" id="KW-0812">Transmembrane</keyword>
<name>A0A976IFD2_BRELC</name>
<dbReference type="PANTHER" id="PTHR12246">
    <property type="entry name" value="PALMITOYLTRANSFERASE ZDHHC16"/>
    <property type="match status" value="1"/>
</dbReference>
<feature type="domain" description="Palmitoyltransferase DHHC" evidence="8">
    <location>
        <begin position="184"/>
        <end position="317"/>
    </location>
</feature>
<proteinExistence type="inferred from homology"/>
<sequence length="403" mass="45608">MAKVLSMALPSHWRDPTQWCFTRAASSIQLGIICMRYLGYICQPFGMVLIFLISGYYMYAVIPIMADTTLQLISHLSASLVVLFNISFNYVLCSATDPGYITTKGKTAYDNDRDTTIIDDEEATTGVKQRNYELQALERVDAGVLPRVRPRTITPDGKNEGPIRVTRLQLMNSESVARQRNAKDGSSYCRPCRHFRPRRAHHCSICNKCVDKFDHHCPWVNNCIGRYNYRYFYLLLLWTTIGCVYAAILTFYAAYMELSQEQYTRYLLQAHTTSLQIAMSTAMHIVFSTILAVGLGVFCLAAMHTYLIATAQTTVEAHMTRQLCTKQPTRTQGIIPSYSSGSIHGNWEQVFGPCRFKILSIMPSTRLPPHLPTLLLEPRTSLCKDSIEILNCTRNAITAETMV</sequence>
<comment type="domain">
    <text evidence="7">The DHHC domain is required for palmitoyltransferase activity.</text>
</comment>
<dbReference type="Pfam" id="PF01529">
    <property type="entry name" value="DHHC"/>
    <property type="match status" value="1"/>
</dbReference>
<dbReference type="InterPro" id="IPR039859">
    <property type="entry name" value="PFA4/ZDH16/20/ERF2-like"/>
</dbReference>
<keyword evidence="5 7" id="KW-0472">Membrane</keyword>
<evidence type="ECO:0000313" key="10">
    <source>
        <dbReference type="Proteomes" id="UP000294530"/>
    </source>
</evidence>
<evidence type="ECO:0000313" key="9">
    <source>
        <dbReference type="EMBL" id="TDH69420.1"/>
    </source>
</evidence>
<evidence type="ECO:0000256" key="4">
    <source>
        <dbReference type="ARBA" id="ARBA00022989"/>
    </source>
</evidence>
<dbReference type="GO" id="GO:0019706">
    <property type="term" value="F:protein-cysteine S-palmitoyltransferase activity"/>
    <property type="evidence" value="ECO:0007669"/>
    <property type="project" value="UniProtKB-EC"/>
</dbReference>
<evidence type="ECO:0000256" key="6">
    <source>
        <dbReference type="ARBA" id="ARBA00023315"/>
    </source>
</evidence>
<dbReference type="AlphaFoldDB" id="A0A976IFD2"/>
<gene>
    <name evidence="9" type="ORF">CCR75_002859</name>
</gene>
<feature type="transmembrane region" description="Helical" evidence="7">
    <location>
        <begin position="275"/>
        <end position="302"/>
    </location>
</feature>
<dbReference type="OrthoDB" id="9909019at2759"/>
<keyword evidence="6 7" id="KW-0012">Acyltransferase</keyword>
<comment type="similarity">
    <text evidence="7">Belongs to the DHHC palmitoyltransferase family.</text>
</comment>
<feature type="transmembrane region" description="Helical" evidence="7">
    <location>
        <begin position="45"/>
        <end position="66"/>
    </location>
</feature>
<dbReference type="InterPro" id="IPR001594">
    <property type="entry name" value="Palmitoyltrfase_DHHC"/>
</dbReference>
<accession>A0A976IFD2</accession>
<dbReference type="Proteomes" id="UP000294530">
    <property type="component" value="Unassembled WGS sequence"/>
</dbReference>
<keyword evidence="10" id="KW-1185">Reference proteome</keyword>
<feature type="transmembrane region" description="Helical" evidence="7">
    <location>
        <begin position="231"/>
        <end position="255"/>
    </location>
</feature>
<keyword evidence="4 7" id="KW-1133">Transmembrane helix</keyword>
<dbReference type="EMBL" id="SHOA02000002">
    <property type="protein sequence ID" value="TDH69420.1"/>
    <property type="molecule type" value="Genomic_DNA"/>
</dbReference>
<reference evidence="9 10" key="1">
    <citation type="journal article" date="2021" name="Genome Biol.">
        <title>AFLAP: assembly-free linkage analysis pipeline using k-mers from genome sequencing data.</title>
        <authorList>
            <person name="Fletcher K."/>
            <person name="Zhang L."/>
            <person name="Gil J."/>
            <person name="Han R."/>
            <person name="Cavanaugh K."/>
            <person name="Michelmore R."/>
        </authorList>
    </citation>
    <scope>NUCLEOTIDE SEQUENCE [LARGE SCALE GENOMIC DNA]</scope>
    <source>
        <strain evidence="9 10">SF5</strain>
    </source>
</reference>
<dbReference type="GO" id="GO:0016020">
    <property type="term" value="C:membrane"/>
    <property type="evidence" value="ECO:0007669"/>
    <property type="project" value="UniProtKB-SubCell"/>
</dbReference>
<comment type="subcellular location">
    <subcellularLocation>
        <location evidence="1">Membrane</location>
        <topology evidence="1">Multi-pass membrane protein</topology>
    </subcellularLocation>
</comment>
<evidence type="ECO:0000256" key="5">
    <source>
        <dbReference type="ARBA" id="ARBA00023136"/>
    </source>
</evidence>
<evidence type="ECO:0000256" key="2">
    <source>
        <dbReference type="ARBA" id="ARBA00022679"/>
    </source>
</evidence>
<keyword evidence="2 7" id="KW-0808">Transferase</keyword>